<dbReference type="AlphaFoldDB" id="A0AAD6J7X9"/>
<organism evidence="1 2">
    <name type="scientific">Salix udensis</name>
    <dbReference type="NCBI Taxonomy" id="889485"/>
    <lineage>
        <taxon>Eukaryota</taxon>
        <taxon>Viridiplantae</taxon>
        <taxon>Streptophyta</taxon>
        <taxon>Embryophyta</taxon>
        <taxon>Tracheophyta</taxon>
        <taxon>Spermatophyta</taxon>
        <taxon>Magnoliopsida</taxon>
        <taxon>eudicotyledons</taxon>
        <taxon>Gunneridae</taxon>
        <taxon>Pentapetalae</taxon>
        <taxon>rosids</taxon>
        <taxon>fabids</taxon>
        <taxon>Malpighiales</taxon>
        <taxon>Salicaceae</taxon>
        <taxon>Saliceae</taxon>
        <taxon>Salix</taxon>
    </lineage>
</organism>
<gene>
    <name evidence="1" type="ORF">OIU84_020282</name>
</gene>
<dbReference type="SUPFAM" id="SSF56219">
    <property type="entry name" value="DNase I-like"/>
    <property type="match status" value="1"/>
</dbReference>
<evidence type="ECO:0000313" key="1">
    <source>
        <dbReference type="EMBL" id="KAJ6397280.1"/>
    </source>
</evidence>
<reference evidence="1" key="2">
    <citation type="journal article" date="2023" name="Int. J. Mol. Sci.">
        <title>De Novo Assembly and Annotation of 11 Diverse Shrub Willow (Salix) Genomes Reveals Novel Gene Organization in Sex-Linked Regions.</title>
        <authorList>
            <person name="Hyden B."/>
            <person name="Feng K."/>
            <person name="Yates T.B."/>
            <person name="Jawdy S."/>
            <person name="Cereghino C."/>
            <person name="Smart L.B."/>
            <person name="Muchero W."/>
        </authorList>
    </citation>
    <scope>NUCLEOTIDE SEQUENCE</scope>
    <source>
        <tissue evidence="1">Shoot tip</tissue>
    </source>
</reference>
<dbReference type="InterPro" id="IPR036691">
    <property type="entry name" value="Endo/exonu/phosph_ase_sf"/>
</dbReference>
<accession>A0AAD6J7X9</accession>
<comment type="caution">
    <text evidence="1">The sequence shown here is derived from an EMBL/GenBank/DDBJ whole genome shotgun (WGS) entry which is preliminary data.</text>
</comment>
<dbReference type="Gene3D" id="3.60.10.10">
    <property type="entry name" value="Endonuclease/exonuclease/phosphatase"/>
    <property type="match status" value="1"/>
</dbReference>
<evidence type="ECO:0000313" key="2">
    <source>
        <dbReference type="Proteomes" id="UP001162972"/>
    </source>
</evidence>
<reference evidence="1" key="1">
    <citation type="submission" date="2022-10" db="EMBL/GenBank/DDBJ databases">
        <authorList>
            <person name="Hyden B.L."/>
            <person name="Feng K."/>
            <person name="Yates T."/>
            <person name="Jawdy S."/>
            <person name="Smart L.B."/>
            <person name="Muchero W."/>
        </authorList>
    </citation>
    <scope>NUCLEOTIDE SEQUENCE</scope>
    <source>
        <tissue evidence="1">Shoot tip</tissue>
    </source>
</reference>
<sequence length="182" mass="20337">MLGCWNIRGLNGSNKHKYVHDWVVKNNLKVISLLETKVLEDNMSAVEHGLNLHAWKFLSNGIDGTAARIIVGWDPGECDVQCIKMVQQLVSCKINFKQTNKCITASFVYGLHTPADRTSLWAEILMLSRVYQDQAWLLLGDFNATLKASDSKGGDVNWSGHKMEFGNCLTQAQLSPLPYKGL</sequence>
<dbReference type="EMBL" id="JAPFFJ010000034">
    <property type="protein sequence ID" value="KAJ6397280.1"/>
    <property type="molecule type" value="Genomic_DNA"/>
</dbReference>
<evidence type="ECO:0008006" key="3">
    <source>
        <dbReference type="Google" id="ProtNLM"/>
    </source>
</evidence>
<feature type="non-terminal residue" evidence="1">
    <location>
        <position position="182"/>
    </location>
</feature>
<proteinExistence type="predicted"/>
<name>A0AAD6J7X9_9ROSI</name>
<protein>
    <recommendedName>
        <fullName evidence="3">RNA-directed DNA polymerase, eukaryota, Reverse transcriptase zinc-binding domain protein</fullName>
    </recommendedName>
</protein>
<dbReference type="Proteomes" id="UP001162972">
    <property type="component" value="Unassembled WGS sequence"/>
</dbReference>
<keyword evidence="2" id="KW-1185">Reference proteome</keyword>